<keyword evidence="1" id="KW-1133">Transmembrane helix</keyword>
<name>A0A101M4R8_PICGL</name>
<keyword evidence="2" id="KW-0496">Mitochondrion</keyword>
<feature type="transmembrane region" description="Helical" evidence="1">
    <location>
        <begin position="27"/>
        <end position="47"/>
    </location>
</feature>
<keyword evidence="1" id="KW-0472">Membrane</keyword>
<proteinExistence type="predicted"/>
<gene>
    <name evidence="2" type="ORF">ABT39_MTgene799</name>
</gene>
<evidence type="ECO:0000313" key="2">
    <source>
        <dbReference type="EMBL" id="KUM50953.1"/>
    </source>
</evidence>
<sequence>MEWARSTSLEALFIKIDFEKAYDRVEWPFILAMLKALGFGLAFINSVETLFASASTYLSINRCKSEEIGLFRSIRQGCLLA</sequence>
<dbReference type="EMBL" id="LKAM01000001">
    <property type="protein sequence ID" value="KUM50953.1"/>
    <property type="molecule type" value="Genomic_DNA"/>
</dbReference>
<keyword evidence="1" id="KW-0812">Transmembrane</keyword>
<comment type="caution">
    <text evidence="2">The sequence shown here is derived from an EMBL/GenBank/DDBJ whole genome shotgun (WGS) entry which is preliminary data.</text>
</comment>
<organism evidence="2">
    <name type="scientific">Picea glauca</name>
    <name type="common">White spruce</name>
    <name type="synonym">Pinus glauca</name>
    <dbReference type="NCBI Taxonomy" id="3330"/>
    <lineage>
        <taxon>Eukaryota</taxon>
        <taxon>Viridiplantae</taxon>
        <taxon>Streptophyta</taxon>
        <taxon>Embryophyta</taxon>
        <taxon>Tracheophyta</taxon>
        <taxon>Spermatophyta</taxon>
        <taxon>Pinopsida</taxon>
        <taxon>Pinidae</taxon>
        <taxon>Conifers I</taxon>
        <taxon>Pinales</taxon>
        <taxon>Pinaceae</taxon>
        <taxon>Picea</taxon>
    </lineage>
</organism>
<protein>
    <submittedName>
        <fullName evidence="2">Uncharacterized protein</fullName>
    </submittedName>
</protein>
<geneLocation type="mitochondrion" evidence="2"/>
<dbReference type="AlphaFoldDB" id="A0A101M4R8"/>
<evidence type="ECO:0000256" key="1">
    <source>
        <dbReference type="SAM" id="Phobius"/>
    </source>
</evidence>
<reference evidence="2" key="1">
    <citation type="journal article" date="2015" name="Genome Biol. Evol.">
        <title>Organellar Genomes of White Spruce (Picea glauca): Assembly and Annotation.</title>
        <authorList>
            <person name="Jackman S.D."/>
            <person name="Warren R.L."/>
            <person name="Gibb E.A."/>
            <person name="Vandervalk B.P."/>
            <person name="Mohamadi H."/>
            <person name="Chu J."/>
            <person name="Raymond A."/>
            <person name="Pleasance S."/>
            <person name="Coope R."/>
            <person name="Wildung M.R."/>
            <person name="Ritland C.E."/>
            <person name="Bousquet J."/>
            <person name="Jones S.J."/>
            <person name="Bohlmann J."/>
            <person name="Birol I."/>
        </authorList>
    </citation>
    <scope>NUCLEOTIDE SEQUENCE [LARGE SCALE GENOMIC DNA]</scope>
    <source>
        <tissue evidence="2">Flushing bud</tissue>
    </source>
</reference>
<accession>A0A101M4R8</accession>
<dbReference type="PANTHER" id="PTHR19446">
    <property type="entry name" value="REVERSE TRANSCRIPTASES"/>
    <property type="match status" value="1"/>
</dbReference>